<dbReference type="EMBL" id="GGEC01041562">
    <property type="protein sequence ID" value="MBX22046.1"/>
    <property type="molecule type" value="Transcribed_RNA"/>
</dbReference>
<evidence type="ECO:0000313" key="1">
    <source>
        <dbReference type="EMBL" id="MBX22046.1"/>
    </source>
</evidence>
<accession>A0A2P2LVQ4</accession>
<name>A0A2P2LVQ4_RHIMU</name>
<proteinExistence type="predicted"/>
<dbReference type="AlphaFoldDB" id="A0A2P2LVQ4"/>
<reference evidence="1" key="1">
    <citation type="submission" date="2018-02" db="EMBL/GenBank/DDBJ databases">
        <title>Rhizophora mucronata_Transcriptome.</title>
        <authorList>
            <person name="Meera S.P."/>
            <person name="Sreeshan A."/>
            <person name="Augustine A."/>
        </authorList>
    </citation>
    <scope>NUCLEOTIDE SEQUENCE</scope>
    <source>
        <tissue evidence="1">Leaf</tissue>
    </source>
</reference>
<protein>
    <submittedName>
        <fullName evidence="1">Uncharacterized protein LOC105643779</fullName>
    </submittedName>
</protein>
<sequence>MNDICPSNASKVLCKRRSNFELVLFITSSSGSLHGTMNNAITSCQRLSSFWQLSYYTSFHWFILMSDNCCNFCPYFRFCPGAFAL</sequence>
<organism evidence="1">
    <name type="scientific">Rhizophora mucronata</name>
    <name type="common">Asiatic mangrove</name>
    <dbReference type="NCBI Taxonomy" id="61149"/>
    <lineage>
        <taxon>Eukaryota</taxon>
        <taxon>Viridiplantae</taxon>
        <taxon>Streptophyta</taxon>
        <taxon>Embryophyta</taxon>
        <taxon>Tracheophyta</taxon>
        <taxon>Spermatophyta</taxon>
        <taxon>Magnoliopsida</taxon>
        <taxon>eudicotyledons</taxon>
        <taxon>Gunneridae</taxon>
        <taxon>Pentapetalae</taxon>
        <taxon>rosids</taxon>
        <taxon>fabids</taxon>
        <taxon>Malpighiales</taxon>
        <taxon>Rhizophoraceae</taxon>
        <taxon>Rhizophora</taxon>
    </lineage>
</organism>